<reference evidence="3 4" key="1">
    <citation type="journal article" date="2021" name="Sci. Rep.">
        <title>Genome sequencing of the multicellular alga Astrephomene provides insights into convergent evolution of germ-soma differentiation.</title>
        <authorList>
            <person name="Yamashita S."/>
            <person name="Yamamoto K."/>
            <person name="Matsuzaki R."/>
            <person name="Suzuki S."/>
            <person name="Yamaguchi H."/>
            <person name="Hirooka S."/>
            <person name="Minakuchi Y."/>
            <person name="Miyagishima S."/>
            <person name="Kawachi M."/>
            <person name="Toyoda A."/>
            <person name="Nozaki H."/>
        </authorList>
    </citation>
    <scope>NUCLEOTIDE SEQUENCE [LARGE SCALE GENOMIC DNA]</scope>
    <source>
        <strain evidence="3 4">NIES-4017</strain>
    </source>
</reference>
<proteinExistence type="predicted"/>
<feature type="region of interest" description="Disordered" evidence="1">
    <location>
        <begin position="240"/>
        <end position="268"/>
    </location>
</feature>
<feature type="region of interest" description="Disordered" evidence="1">
    <location>
        <begin position="64"/>
        <end position="83"/>
    </location>
</feature>
<sequence length="562" mass="59956">MFSTLPFFAGLPLLTRCATLAIQSSTVPYVSIVGNRLESIQKTQERRVCSVSSLPDAALPCQATQSLGPQHRPAKAPSHPSHAQRVFSWKAYTKSNGSHAKQGPGSPAGGKGVVDQGHYYRKGNWSTYKKQQDWGSRRQGEEQQRKQAPATTAAVIDPELQQFAAGGSQAAGGFEAEHFYREAEHYYRRNLAGWLLRMRDDLEAARRQPTATTMSNSDYYYSLGRMNSADAISSILQPQQAQGGLRPLGSKQPSHPGGPDSRRQPRFDPKLLPDVIRVFQRASSRLRFSTQLPHAVAAYVAAAAQRGSLDLAAFDVSACKSLAVFLGDAQVVNRDCLEELHKALQSRWSQLPPEDLVELLGALRRLNDADRMAAVGRPGLGSSRLLRMLLDAEPSVMALLGANRSGDGSGSSSSGTHPAAAAGVGGDSAEGAAGSLPPGAAVKLALAYLSFYTAATSGHQHFAMAPMLMGTLELCMARLDPSDPRVTPADDLARLVAGVAGVAVLPSHPLSGHLQRCAEAVTARAGELSQRARAVLLDLPPGQQWALPENWRATLLAAAPTG</sequence>
<keyword evidence="2" id="KW-0732">Signal</keyword>
<protein>
    <submittedName>
        <fullName evidence="3">Uncharacterized protein</fullName>
    </submittedName>
</protein>
<evidence type="ECO:0000313" key="3">
    <source>
        <dbReference type="EMBL" id="GFR52587.1"/>
    </source>
</evidence>
<evidence type="ECO:0000313" key="4">
    <source>
        <dbReference type="Proteomes" id="UP001054857"/>
    </source>
</evidence>
<evidence type="ECO:0000256" key="1">
    <source>
        <dbReference type="SAM" id="MobiDB-lite"/>
    </source>
</evidence>
<evidence type="ECO:0000256" key="2">
    <source>
        <dbReference type="SAM" id="SignalP"/>
    </source>
</evidence>
<keyword evidence="4" id="KW-1185">Reference proteome</keyword>
<gene>
    <name evidence="3" type="ORF">Agub_g15181</name>
</gene>
<dbReference type="EMBL" id="BMAR01000067">
    <property type="protein sequence ID" value="GFR52587.1"/>
    <property type="molecule type" value="Genomic_DNA"/>
</dbReference>
<comment type="caution">
    <text evidence="3">The sequence shown here is derived from an EMBL/GenBank/DDBJ whole genome shotgun (WGS) entry which is preliminary data.</text>
</comment>
<dbReference type="Proteomes" id="UP001054857">
    <property type="component" value="Unassembled WGS sequence"/>
</dbReference>
<feature type="chain" id="PRO_5042292317" evidence="2">
    <location>
        <begin position="18"/>
        <end position="562"/>
    </location>
</feature>
<name>A0AAD3E4P3_9CHLO</name>
<feature type="region of interest" description="Disordered" evidence="1">
    <location>
        <begin position="94"/>
        <end position="116"/>
    </location>
</feature>
<feature type="compositionally biased region" description="Basic and acidic residues" evidence="1">
    <location>
        <begin position="130"/>
        <end position="145"/>
    </location>
</feature>
<accession>A0AAD3E4P3</accession>
<feature type="compositionally biased region" description="Low complexity" evidence="1">
    <location>
        <begin position="401"/>
        <end position="422"/>
    </location>
</feature>
<feature type="region of interest" description="Disordered" evidence="1">
    <location>
        <begin position="401"/>
        <end position="432"/>
    </location>
</feature>
<organism evidence="3 4">
    <name type="scientific">Astrephomene gubernaculifera</name>
    <dbReference type="NCBI Taxonomy" id="47775"/>
    <lineage>
        <taxon>Eukaryota</taxon>
        <taxon>Viridiplantae</taxon>
        <taxon>Chlorophyta</taxon>
        <taxon>core chlorophytes</taxon>
        <taxon>Chlorophyceae</taxon>
        <taxon>CS clade</taxon>
        <taxon>Chlamydomonadales</taxon>
        <taxon>Astrephomenaceae</taxon>
        <taxon>Astrephomene</taxon>
    </lineage>
</organism>
<dbReference type="AlphaFoldDB" id="A0AAD3E4P3"/>
<feature type="region of interest" description="Disordered" evidence="1">
    <location>
        <begin position="130"/>
        <end position="151"/>
    </location>
</feature>
<feature type="signal peptide" evidence="2">
    <location>
        <begin position="1"/>
        <end position="17"/>
    </location>
</feature>